<accession>A0A6S6S211</accession>
<feature type="signal peptide" evidence="1">
    <location>
        <begin position="1"/>
        <end position="21"/>
    </location>
</feature>
<organism evidence="2">
    <name type="scientific">uncultured Thiotrichaceae bacterium</name>
    <dbReference type="NCBI Taxonomy" id="298394"/>
    <lineage>
        <taxon>Bacteria</taxon>
        <taxon>Pseudomonadati</taxon>
        <taxon>Pseudomonadota</taxon>
        <taxon>Gammaproteobacteria</taxon>
        <taxon>Thiotrichales</taxon>
        <taxon>Thiotrichaceae</taxon>
        <taxon>environmental samples</taxon>
    </lineage>
</organism>
<name>A0A6S6S211_9GAMM</name>
<dbReference type="AlphaFoldDB" id="A0A6S6S211"/>
<protein>
    <submittedName>
        <fullName evidence="2">Uncharacterized protein</fullName>
    </submittedName>
</protein>
<feature type="chain" id="PRO_5027784239" evidence="1">
    <location>
        <begin position="22"/>
        <end position="146"/>
    </location>
</feature>
<proteinExistence type="predicted"/>
<gene>
    <name evidence="2" type="ORF">HELGO_WM28420</name>
</gene>
<evidence type="ECO:0000313" key="2">
    <source>
        <dbReference type="EMBL" id="CAA6801743.1"/>
    </source>
</evidence>
<keyword evidence="1" id="KW-0732">Signal</keyword>
<dbReference type="EMBL" id="CACVAV010000027">
    <property type="protein sequence ID" value="CAA6801743.1"/>
    <property type="molecule type" value="Genomic_DNA"/>
</dbReference>
<sequence>MKFLNVLFAATLLTAGAQAMADEVWEANTGTVVYEAEMGPTAVWTYGAKGDAGVIYVPGLAKVYKNRGSYRGYWAKDKAEKACSTMRPGVVGRMTAYWGHFDVTFIDKDFPSRWEARWSYCDGEYEALKVEAKPVLGEAPAPAQPK</sequence>
<evidence type="ECO:0000256" key="1">
    <source>
        <dbReference type="SAM" id="SignalP"/>
    </source>
</evidence>
<reference evidence="2" key="1">
    <citation type="submission" date="2020-01" db="EMBL/GenBank/DDBJ databases">
        <authorList>
            <person name="Meier V. D."/>
            <person name="Meier V D."/>
        </authorList>
    </citation>
    <scope>NUCLEOTIDE SEQUENCE</scope>
    <source>
        <strain evidence="2">HLG_WM_MAG_08</strain>
    </source>
</reference>